<dbReference type="Proteomes" id="UP000053555">
    <property type="component" value="Unassembled WGS sequence"/>
</dbReference>
<dbReference type="EMBL" id="KN654183">
    <property type="protein sequence ID" value="KHN25765.1"/>
    <property type="molecule type" value="Genomic_DNA"/>
</dbReference>
<evidence type="ECO:0000259" key="6">
    <source>
        <dbReference type="PROSITE" id="PS50888"/>
    </source>
</evidence>
<keyword evidence="4" id="KW-0539">Nucleus</keyword>
<dbReference type="SUPFAM" id="SSF47459">
    <property type="entry name" value="HLH, helix-loop-helix DNA-binding domain"/>
    <property type="match status" value="1"/>
</dbReference>
<dbReference type="CDD" id="cd11446">
    <property type="entry name" value="bHLH_AtILR3_like"/>
    <property type="match status" value="1"/>
</dbReference>
<protein>
    <submittedName>
        <fullName evidence="7">Transcription factor ILR3</fullName>
    </submittedName>
</protein>
<comment type="subcellular location">
    <subcellularLocation>
        <location evidence="1">Nucleus</location>
    </subcellularLocation>
</comment>
<dbReference type="InterPro" id="IPR011598">
    <property type="entry name" value="bHLH_dom"/>
</dbReference>
<sequence length="239" mass="26716">MDMNSSGGACGWLYDYGFDIPVAGSDFMASDSGGFSWGPQSYNFKGPSNMSLEMEYSLDSTVMENGPSKRLRTESCASGSKACREKLRRDKLNERHAIILHIVFLELSSILEPGRQPKTDKVALLSDAARVVIQLRNEAERLKEMNDELQAKVKELKGEKNELRDEKNRLKEEKEKLEKQVKLTNIQPSFLPQAPDAKGQVGSHKLIPFIGYPGIAMWQFMSPAAVDTSKDHLLRPPVA</sequence>
<proteinExistence type="predicted"/>
<name>A0A0B2QW23_GLYSO</name>
<dbReference type="GO" id="GO:0006879">
    <property type="term" value="P:intracellular iron ion homeostasis"/>
    <property type="evidence" value="ECO:0007669"/>
    <property type="project" value="InterPro"/>
</dbReference>
<organism evidence="7">
    <name type="scientific">Glycine soja</name>
    <name type="common">Wild soybean</name>
    <dbReference type="NCBI Taxonomy" id="3848"/>
    <lineage>
        <taxon>Eukaryota</taxon>
        <taxon>Viridiplantae</taxon>
        <taxon>Streptophyta</taxon>
        <taxon>Embryophyta</taxon>
        <taxon>Tracheophyta</taxon>
        <taxon>Spermatophyta</taxon>
        <taxon>Magnoliopsida</taxon>
        <taxon>eudicotyledons</taxon>
        <taxon>Gunneridae</taxon>
        <taxon>Pentapetalae</taxon>
        <taxon>rosids</taxon>
        <taxon>fabids</taxon>
        <taxon>Fabales</taxon>
        <taxon>Fabaceae</taxon>
        <taxon>Papilionoideae</taxon>
        <taxon>50 kb inversion clade</taxon>
        <taxon>NPAAA clade</taxon>
        <taxon>indigoferoid/millettioid clade</taxon>
        <taxon>Phaseoleae</taxon>
        <taxon>Glycine</taxon>
        <taxon>Glycine subgen. Soja</taxon>
    </lineage>
</organism>
<evidence type="ECO:0000256" key="4">
    <source>
        <dbReference type="ARBA" id="ARBA00023242"/>
    </source>
</evidence>
<dbReference type="AlphaFoldDB" id="A0A0B2QW23"/>
<dbReference type="InterPro" id="IPR036638">
    <property type="entry name" value="HLH_DNA-bd_sf"/>
</dbReference>
<dbReference type="GO" id="GO:0003700">
    <property type="term" value="F:DNA-binding transcription factor activity"/>
    <property type="evidence" value="ECO:0007669"/>
    <property type="project" value="InterPro"/>
</dbReference>
<dbReference type="GO" id="GO:0046983">
    <property type="term" value="F:protein dimerization activity"/>
    <property type="evidence" value="ECO:0007669"/>
    <property type="project" value="InterPro"/>
</dbReference>
<accession>A0A0B2QW23</accession>
<evidence type="ECO:0000256" key="2">
    <source>
        <dbReference type="ARBA" id="ARBA00023015"/>
    </source>
</evidence>
<reference evidence="7" key="1">
    <citation type="submission" date="2014-07" db="EMBL/GenBank/DDBJ databases">
        <title>Identification of a novel salt tolerance gene in wild soybean by whole-genome sequencing.</title>
        <authorList>
            <person name="Lam H.-M."/>
            <person name="Qi X."/>
            <person name="Li M.-W."/>
            <person name="Liu X."/>
            <person name="Xie M."/>
            <person name="Ni M."/>
            <person name="Xu X."/>
        </authorList>
    </citation>
    <scope>NUCLEOTIDE SEQUENCE [LARGE SCALE GENOMIC DNA]</scope>
    <source>
        <tissue evidence="7">Root</tissue>
    </source>
</reference>
<evidence type="ECO:0000256" key="5">
    <source>
        <dbReference type="SAM" id="Coils"/>
    </source>
</evidence>
<evidence type="ECO:0000256" key="3">
    <source>
        <dbReference type="ARBA" id="ARBA00023163"/>
    </source>
</evidence>
<feature type="domain" description="BHLH" evidence="6">
    <location>
        <begin position="76"/>
        <end position="135"/>
    </location>
</feature>
<dbReference type="PANTHER" id="PTHR46133">
    <property type="entry name" value="BHLH TRANSCRIPTION FACTOR"/>
    <property type="match status" value="1"/>
</dbReference>
<dbReference type="Gene3D" id="4.10.280.10">
    <property type="entry name" value="Helix-loop-helix DNA-binding domain"/>
    <property type="match status" value="1"/>
</dbReference>
<keyword evidence="3" id="KW-0804">Transcription</keyword>
<dbReference type="InterPro" id="IPR044818">
    <property type="entry name" value="ILR3-like"/>
</dbReference>
<keyword evidence="2" id="KW-0805">Transcription regulation</keyword>
<dbReference type="PROSITE" id="PS50888">
    <property type="entry name" value="BHLH"/>
    <property type="match status" value="1"/>
</dbReference>
<feature type="coiled-coil region" evidence="5">
    <location>
        <begin position="125"/>
        <end position="187"/>
    </location>
</feature>
<dbReference type="GO" id="GO:0005634">
    <property type="term" value="C:nucleus"/>
    <property type="evidence" value="ECO:0007669"/>
    <property type="project" value="UniProtKB-SubCell"/>
</dbReference>
<evidence type="ECO:0000313" key="7">
    <source>
        <dbReference type="EMBL" id="KHN25765.1"/>
    </source>
</evidence>
<keyword evidence="5" id="KW-0175">Coiled coil</keyword>
<evidence type="ECO:0000256" key="1">
    <source>
        <dbReference type="ARBA" id="ARBA00004123"/>
    </source>
</evidence>
<dbReference type="PANTHER" id="PTHR46133:SF28">
    <property type="entry name" value="BHLH TRANSCRIPTION FACTOR"/>
    <property type="match status" value="1"/>
</dbReference>
<gene>
    <name evidence="7" type="ORF">glysoja_040640</name>
</gene>